<dbReference type="STRING" id="675120.N1Q0C9"/>
<keyword evidence="4" id="KW-1185">Reference proteome</keyword>
<dbReference type="PANTHER" id="PTHR22731:SF3">
    <property type="entry name" value="RIBONUCLEASES P_MRP PROTEIN SUBUNIT POP1"/>
    <property type="match status" value="1"/>
</dbReference>
<proteinExistence type="predicted"/>
<feature type="domain" description="Pop1 N-terminal" evidence="2">
    <location>
        <begin position="30"/>
        <end position="87"/>
    </location>
</feature>
<protein>
    <recommendedName>
        <fullName evidence="2">Pop1 N-terminal domain-containing protein</fullName>
    </recommendedName>
</protein>
<evidence type="ECO:0000313" key="4">
    <source>
        <dbReference type="Proteomes" id="UP000016933"/>
    </source>
</evidence>
<sequence>QRAKQRNARTLQTQTASKALKNGELDVDKFVKSREYEIRALEEGMARSKKALTKRAFQQVPKDMRRRTASHNAKRVPKRLQPRAKREV</sequence>
<dbReference type="GO" id="GO:0001682">
    <property type="term" value="P:tRNA 5'-leader removal"/>
    <property type="evidence" value="ECO:0007669"/>
    <property type="project" value="InterPro"/>
</dbReference>
<evidence type="ECO:0000259" key="2">
    <source>
        <dbReference type="Pfam" id="PF06978"/>
    </source>
</evidence>
<dbReference type="InterPro" id="IPR039182">
    <property type="entry name" value="Pop1"/>
</dbReference>
<dbReference type="AlphaFoldDB" id="N1Q0C9"/>
<dbReference type="InterPro" id="IPR009723">
    <property type="entry name" value="Pop1_N"/>
</dbReference>
<evidence type="ECO:0000313" key="3">
    <source>
        <dbReference type="EMBL" id="EME49226.1"/>
    </source>
</evidence>
<reference evidence="4" key="1">
    <citation type="journal article" date="2012" name="PLoS Genet.">
        <title>The genomes of the fungal plant pathogens Cladosporium fulvum and Dothistroma septosporum reveal adaptation to different hosts and lifestyles but also signatures of common ancestry.</title>
        <authorList>
            <person name="de Wit P.J.G.M."/>
            <person name="van der Burgt A."/>
            <person name="Oekmen B."/>
            <person name="Stergiopoulos I."/>
            <person name="Abd-Elsalam K.A."/>
            <person name="Aerts A.L."/>
            <person name="Bahkali A.H."/>
            <person name="Beenen H.G."/>
            <person name="Chettri P."/>
            <person name="Cox M.P."/>
            <person name="Datema E."/>
            <person name="de Vries R.P."/>
            <person name="Dhillon B."/>
            <person name="Ganley A.R."/>
            <person name="Griffiths S.A."/>
            <person name="Guo Y."/>
            <person name="Hamelin R.C."/>
            <person name="Henrissat B."/>
            <person name="Kabir M.S."/>
            <person name="Jashni M.K."/>
            <person name="Kema G."/>
            <person name="Klaubauf S."/>
            <person name="Lapidus A."/>
            <person name="Levasseur A."/>
            <person name="Lindquist E."/>
            <person name="Mehrabi R."/>
            <person name="Ohm R.A."/>
            <person name="Owen T.J."/>
            <person name="Salamov A."/>
            <person name="Schwelm A."/>
            <person name="Schijlen E."/>
            <person name="Sun H."/>
            <person name="van den Burg H.A."/>
            <person name="van Ham R.C.H.J."/>
            <person name="Zhang S."/>
            <person name="Goodwin S.B."/>
            <person name="Grigoriev I.V."/>
            <person name="Collemare J."/>
            <person name="Bradshaw R.E."/>
        </authorList>
    </citation>
    <scope>NUCLEOTIDE SEQUENCE [LARGE SCALE GENOMIC DNA]</scope>
    <source>
        <strain evidence="4">NZE10 / CBS 128990</strain>
    </source>
</reference>
<dbReference type="Pfam" id="PF06978">
    <property type="entry name" value="POP1_N"/>
    <property type="match status" value="1"/>
</dbReference>
<dbReference type="OrthoDB" id="442863at2759"/>
<feature type="region of interest" description="Disordered" evidence="1">
    <location>
        <begin position="52"/>
        <end position="88"/>
    </location>
</feature>
<dbReference type="GO" id="GO:0005655">
    <property type="term" value="C:nucleolar ribonuclease P complex"/>
    <property type="evidence" value="ECO:0007669"/>
    <property type="project" value="InterPro"/>
</dbReference>
<feature type="non-terminal residue" evidence="3">
    <location>
        <position position="1"/>
    </location>
</feature>
<name>N1Q0C9_DOTSN</name>
<organism evidence="3 4">
    <name type="scientific">Dothistroma septosporum (strain NZE10 / CBS 128990)</name>
    <name type="common">Red band needle blight fungus</name>
    <name type="synonym">Mycosphaerella pini</name>
    <dbReference type="NCBI Taxonomy" id="675120"/>
    <lineage>
        <taxon>Eukaryota</taxon>
        <taxon>Fungi</taxon>
        <taxon>Dikarya</taxon>
        <taxon>Ascomycota</taxon>
        <taxon>Pezizomycotina</taxon>
        <taxon>Dothideomycetes</taxon>
        <taxon>Dothideomycetidae</taxon>
        <taxon>Mycosphaerellales</taxon>
        <taxon>Mycosphaerellaceae</taxon>
        <taxon>Dothistroma</taxon>
    </lineage>
</organism>
<feature type="non-terminal residue" evidence="3">
    <location>
        <position position="88"/>
    </location>
</feature>
<feature type="compositionally biased region" description="Basic residues" evidence="1">
    <location>
        <begin position="64"/>
        <end position="88"/>
    </location>
</feature>
<dbReference type="GO" id="GO:0000172">
    <property type="term" value="C:ribonuclease MRP complex"/>
    <property type="evidence" value="ECO:0007669"/>
    <property type="project" value="InterPro"/>
</dbReference>
<dbReference type="eggNOG" id="KOG3322">
    <property type="taxonomic scope" value="Eukaryota"/>
</dbReference>
<gene>
    <name evidence="3" type="ORF">DOTSEDRAFT_111236</name>
</gene>
<reference evidence="3 4" key="2">
    <citation type="journal article" date="2012" name="PLoS Pathog.">
        <title>Diverse lifestyles and strategies of plant pathogenesis encoded in the genomes of eighteen Dothideomycetes fungi.</title>
        <authorList>
            <person name="Ohm R.A."/>
            <person name="Feau N."/>
            <person name="Henrissat B."/>
            <person name="Schoch C.L."/>
            <person name="Horwitz B.A."/>
            <person name="Barry K.W."/>
            <person name="Condon B.J."/>
            <person name="Copeland A.C."/>
            <person name="Dhillon B."/>
            <person name="Glaser F."/>
            <person name="Hesse C.N."/>
            <person name="Kosti I."/>
            <person name="LaButti K."/>
            <person name="Lindquist E.A."/>
            <person name="Lucas S."/>
            <person name="Salamov A.A."/>
            <person name="Bradshaw R.E."/>
            <person name="Ciuffetti L."/>
            <person name="Hamelin R.C."/>
            <person name="Kema G.H.J."/>
            <person name="Lawrence C."/>
            <person name="Scott J.A."/>
            <person name="Spatafora J.W."/>
            <person name="Turgeon B.G."/>
            <person name="de Wit P.J.G.M."/>
            <person name="Zhong S."/>
            <person name="Goodwin S.B."/>
            <person name="Grigoriev I.V."/>
        </authorList>
    </citation>
    <scope>NUCLEOTIDE SEQUENCE [LARGE SCALE GENOMIC DNA]</scope>
    <source>
        <strain evidence="4">NZE10 / CBS 128990</strain>
    </source>
</reference>
<evidence type="ECO:0000256" key="1">
    <source>
        <dbReference type="SAM" id="MobiDB-lite"/>
    </source>
</evidence>
<dbReference type="Proteomes" id="UP000016933">
    <property type="component" value="Unassembled WGS sequence"/>
</dbReference>
<dbReference type="PANTHER" id="PTHR22731">
    <property type="entry name" value="RIBONUCLEASES P/MRP PROTEIN SUBUNIT POP1"/>
    <property type="match status" value="1"/>
</dbReference>
<accession>N1Q0C9</accession>
<dbReference type="EMBL" id="KB446535">
    <property type="protein sequence ID" value="EME49226.1"/>
    <property type="molecule type" value="Genomic_DNA"/>
</dbReference>
<dbReference type="HOGENOM" id="CLU_170476_0_0_1"/>